<organism evidence="2">
    <name type="scientific">Chromera velia CCMP2878</name>
    <dbReference type="NCBI Taxonomy" id="1169474"/>
    <lineage>
        <taxon>Eukaryota</taxon>
        <taxon>Sar</taxon>
        <taxon>Alveolata</taxon>
        <taxon>Colpodellida</taxon>
        <taxon>Chromeraceae</taxon>
        <taxon>Chromera</taxon>
    </lineage>
</organism>
<feature type="region of interest" description="Disordered" evidence="1">
    <location>
        <begin position="152"/>
        <end position="200"/>
    </location>
</feature>
<dbReference type="VEuPathDB" id="CryptoDB:Cvel_1163"/>
<feature type="region of interest" description="Disordered" evidence="1">
    <location>
        <begin position="375"/>
        <end position="466"/>
    </location>
</feature>
<feature type="compositionally biased region" description="Basic and acidic residues" evidence="1">
    <location>
        <begin position="266"/>
        <end position="279"/>
    </location>
</feature>
<feature type="compositionally biased region" description="Basic and acidic residues" evidence="1">
    <location>
        <begin position="375"/>
        <end position="389"/>
    </location>
</feature>
<dbReference type="EMBL" id="CDMZ01003136">
    <property type="protein sequence ID" value="CUC10217.1"/>
    <property type="molecule type" value="Genomic_DNA"/>
</dbReference>
<feature type="compositionally biased region" description="Basic and acidic residues" evidence="1">
    <location>
        <begin position="408"/>
        <end position="462"/>
    </location>
</feature>
<feature type="compositionally biased region" description="Basic and acidic residues" evidence="1">
    <location>
        <begin position="155"/>
        <end position="168"/>
    </location>
</feature>
<proteinExistence type="predicted"/>
<feature type="region of interest" description="Disordered" evidence="1">
    <location>
        <begin position="255"/>
        <end position="339"/>
    </location>
</feature>
<feature type="region of interest" description="Disordered" evidence="1">
    <location>
        <begin position="105"/>
        <end position="129"/>
    </location>
</feature>
<feature type="region of interest" description="Disordered" evidence="1">
    <location>
        <begin position="621"/>
        <end position="686"/>
    </location>
</feature>
<feature type="compositionally biased region" description="Acidic residues" evidence="1">
    <location>
        <begin position="182"/>
        <end position="200"/>
    </location>
</feature>
<reference evidence="2" key="1">
    <citation type="submission" date="2014-11" db="EMBL/GenBank/DDBJ databases">
        <title>Molecular phylogeny of cliff fern family Woodsiaceae with morphological implications.</title>
        <authorList>
            <person name="Shao Y.-Z."/>
            <person name="Wei R."/>
            <person name="Zhang X.-C."/>
        </authorList>
    </citation>
    <scope>NUCLEOTIDE SEQUENCE</scope>
</reference>
<dbReference type="AlphaFoldDB" id="A0A0K6S9G4"/>
<evidence type="ECO:0000313" key="2">
    <source>
        <dbReference type="EMBL" id="CUC10217.1"/>
    </source>
</evidence>
<gene>
    <name evidence="2" type="ORF">Cvel_1163.t1.CR1</name>
</gene>
<sequence length="853" mass="95271">MSSGDAGIVAFKVKVGDRIVRFPCFPETIEEVKEFIREKTGGKTGEIKLQVEEEQQTIAIETDEDLWNHIQRRKETASCFVRLDAIQETTDQEDSSFVLLDRVGSQKEQEEDLQSEASVNLKRSDADGNENEAVLVDLDETEGPSASMVIVPESTETKKEEETKEKTSETAPGMLVKPKGDEAEEEEEEEEEEEKENAEEEKEVFLLGVNSHLRAQPSLQSFPIQIGGLGSFYFKLSFLVLVISAGVSLRSVVKHSGARQAPPATRDQRPKTPAGDHRGSRGPFLNCSAHSQAGGGPLCGCNGRPAQPAGDTQTPPSAMPSEDPTPSPQPTATVRDGKRSEVSPWLYYGLDAEDNPIEINSRTGEIKLMWPELKNEKAERERKLQEKEASLATERAQWEKSVASERAALSKEKKEVDSERAGVAKERMKLKEESKRWQREESLWREEKKHWEEERARREKEQAASQSSLFRSAGGLAWKVPDFERRLRQTASSPFVVSTKSNAGPLRDLEMSVQRKGTISEVPKERRGTRTNSEVLELSIGLRGREVSSAVVDVRIGRLTFCRLPLRPSSSSSASKDIRVLFSPLQAAWGTNGPVTDRELTFGLADQGALEVSQRQGLQCCAASSSSSSSGKHGSDQGMGTRKSSEKQRQGEHKEKREKGRAQEKKERKGDWKRGGRRGFGKEGQGEARWRQAWSKLVDTLTKDCLMGLYDHARGVWRSPQAAACSEKVSKSVGGAWARLTEEWFGEETGDGETEDAFREDEDGDLDESRRDDFCVEAREEAVLWVRKENVGDIARQQREREREARRGPTGPMPKMPSSRDLVVQLRIREVEGMSLEAWQTVHLLTPPVVLIE</sequence>
<evidence type="ECO:0000256" key="1">
    <source>
        <dbReference type="SAM" id="MobiDB-lite"/>
    </source>
</evidence>
<feature type="compositionally biased region" description="Basic and acidic residues" evidence="1">
    <location>
        <begin position="643"/>
        <end position="686"/>
    </location>
</feature>
<protein>
    <recommendedName>
        <fullName evidence="3">PB1 domain-containing protein</fullName>
    </recommendedName>
</protein>
<evidence type="ECO:0008006" key="3">
    <source>
        <dbReference type="Google" id="ProtNLM"/>
    </source>
</evidence>
<accession>A0A0K6S9G4</accession>
<feature type="region of interest" description="Disordered" evidence="1">
    <location>
        <begin position="746"/>
        <end position="766"/>
    </location>
</feature>
<feature type="compositionally biased region" description="Basic and acidic residues" evidence="1">
    <location>
        <begin position="796"/>
        <end position="807"/>
    </location>
</feature>
<feature type="region of interest" description="Disordered" evidence="1">
    <location>
        <begin position="796"/>
        <end position="818"/>
    </location>
</feature>
<name>A0A0K6S9G4_9ALVE</name>